<proteinExistence type="predicted"/>
<protein>
    <submittedName>
        <fullName evidence="1">Uncharacterized protein</fullName>
    </submittedName>
</protein>
<gene>
    <name evidence="1" type="ORF">IAA61_03340</name>
</gene>
<accession>A0A9D1MB74</accession>
<comment type="caution">
    <text evidence="1">The sequence shown here is derived from an EMBL/GenBank/DDBJ whole genome shotgun (WGS) entry which is preliminary data.</text>
</comment>
<sequence>MMDTLFNEEQLLEAYGEEKYNVGKIEGRSEGLREGRSEGIVETVKNIMKALGLTAEKALSLSGVPEREWKNYLPQLV</sequence>
<dbReference type="Proteomes" id="UP000824109">
    <property type="component" value="Unassembled WGS sequence"/>
</dbReference>
<reference evidence="1" key="1">
    <citation type="submission" date="2020-10" db="EMBL/GenBank/DDBJ databases">
        <authorList>
            <person name="Gilroy R."/>
        </authorList>
    </citation>
    <scope>NUCLEOTIDE SEQUENCE</scope>
    <source>
        <strain evidence="1">USAMLcec3-3695</strain>
    </source>
</reference>
<dbReference type="EMBL" id="DVNB01000033">
    <property type="protein sequence ID" value="HIU56832.1"/>
    <property type="molecule type" value="Genomic_DNA"/>
</dbReference>
<evidence type="ECO:0000313" key="1">
    <source>
        <dbReference type="EMBL" id="HIU56832.1"/>
    </source>
</evidence>
<evidence type="ECO:0000313" key="2">
    <source>
        <dbReference type="Proteomes" id="UP000824109"/>
    </source>
</evidence>
<name>A0A9D1MB74_9FIRM</name>
<dbReference type="AlphaFoldDB" id="A0A9D1MB74"/>
<reference evidence="1" key="2">
    <citation type="journal article" date="2021" name="PeerJ">
        <title>Extensive microbial diversity within the chicken gut microbiome revealed by metagenomics and culture.</title>
        <authorList>
            <person name="Gilroy R."/>
            <person name="Ravi A."/>
            <person name="Getino M."/>
            <person name="Pursley I."/>
            <person name="Horton D.L."/>
            <person name="Alikhan N.F."/>
            <person name="Baker D."/>
            <person name="Gharbi K."/>
            <person name="Hall N."/>
            <person name="Watson M."/>
            <person name="Adriaenssens E.M."/>
            <person name="Foster-Nyarko E."/>
            <person name="Jarju S."/>
            <person name="Secka A."/>
            <person name="Antonio M."/>
            <person name="Oren A."/>
            <person name="Chaudhuri R.R."/>
            <person name="La Ragione R."/>
            <person name="Hildebrand F."/>
            <person name="Pallen M.J."/>
        </authorList>
    </citation>
    <scope>NUCLEOTIDE SEQUENCE</scope>
    <source>
        <strain evidence="1">USAMLcec3-3695</strain>
    </source>
</reference>
<organism evidence="1 2">
    <name type="scientific">Candidatus Ornithomonoglobus merdipullorum</name>
    <dbReference type="NCBI Taxonomy" id="2840895"/>
    <lineage>
        <taxon>Bacteria</taxon>
        <taxon>Bacillati</taxon>
        <taxon>Bacillota</taxon>
        <taxon>Clostridia</taxon>
        <taxon>Candidatus Ornithomonoglobus</taxon>
    </lineage>
</organism>